<dbReference type="Proteomes" id="UP000308267">
    <property type="component" value="Unassembled WGS sequence"/>
</dbReference>
<evidence type="ECO:0000313" key="1">
    <source>
        <dbReference type="EMBL" id="TGZ66986.1"/>
    </source>
</evidence>
<gene>
    <name evidence="1" type="ORF">CRM22_005032</name>
</gene>
<protein>
    <submittedName>
        <fullName evidence="1">Uncharacterized protein</fullName>
    </submittedName>
</protein>
<proteinExistence type="predicted"/>
<name>A0A4S2LU89_OPIFE</name>
<accession>A0A4S2LU89</accession>
<organism evidence="1 2">
    <name type="scientific">Opisthorchis felineus</name>
    <dbReference type="NCBI Taxonomy" id="147828"/>
    <lineage>
        <taxon>Eukaryota</taxon>
        <taxon>Metazoa</taxon>
        <taxon>Spiralia</taxon>
        <taxon>Lophotrochozoa</taxon>
        <taxon>Platyhelminthes</taxon>
        <taxon>Trematoda</taxon>
        <taxon>Digenea</taxon>
        <taxon>Opisthorchiida</taxon>
        <taxon>Opisthorchiata</taxon>
        <taxon>Opisthorchiidae</taxon>
        <taxon>Opisthorchis</taxon>
    </lineage>
</organism>
<sequence>MLSFENRERIRTGTSHVALPSCISSPFTLVHPKFLTIYCRRFFIRVIRPLLSGPVPYILRMQPLEDDATYIDEMIRNAQAIPRTFLREAPTHISEGKVWASTFEDWKTATREKIDLEEEQVQTV</sequence>
<dbReference type="AlphaFoldDB" id="A0A4S2LU89"/>
<evidence type="ECO:0000313" key="2">
    <source>
        <dbReference type="Proteomes" id="UP000308267"/>
    </source>
</evidence>
<dbReference type="OrthoDB" id="10535258at2759"/>
<keyword evidence="2" id="KW-1185">Reference proteome</keyword>
<feature type="non-terminal residue" evidence="1">
    <location>
        <position position="124"/>
    </location>
</feature>
<comment type="caution">
    <text evidence="1">The sequence shown here is derived from an EMBL/GenBank/DDBJ whole genome shotgun (WGS) entry which is preliminary data.</text>
</comment>
<dbReference type="EMBL" id="SJOL01006432">
    <property type="protein sequence ID" value="TGZ66986.1"/>
    <property type="molecule type" value="Genomic_DNA"/>
</dbReference>
<reference evidence="1 2" key="1">
    <citation type="journal article" date="2019" name="BMC Genomics">
        <title>New insights from Opisthorchis felineus genome: update on genomics of the epidemiologically important liver flukes.</title>
        <authorList>
            <person name="Ershov N.I."/>
            <person name="Mordvinov V.A."/>
            <person name="Prokhortchouk E.B."/>
            <person name="Pakharukova M.Y."/>
            <person name="Gunbin K.V."/>
            <person name="Ustyantsev K."/>
            <person name="Genaev M.A."/>
            <person name="Blinov A.G."/>
            <person name="Mazur A."/>
            <person name="Boulygina E."/>
            <person name="Tsygankova S."/>
            <person name="Khrameeva E."/>
            <person name="Chekanov N."/>
            <person name="Fan G."/>
            <person name="Xiao A."/>
            <person name="Zhang H."/>
            <person name="Xu X."/>
            <person name="Yang H."/>
            <person name="Solovyev V."/>
            <person name="Lee S.M."/>
            <person name="Liu X."/>
            <person name="Afonnikov D.A."/>
            <person name="Skryabin K.G."/>
        </authorList>
    </citation>
    <scope>NUCLEOTIDE SEQUENCE [LARGE SCALE GENOMIC DNA]</scope>
    <source>
        <strain evidence="1">AK-0245</strain>
        <tissue evidence="1">Whole organism</tissue>
    </source>
</reference>